<gene>
    <name evidence="2" type="ordered locus">Dbac_1182</name>
</gene>
<dbReference type="EMBL" id="CP001629">
    <property type="protein sequence ID" value="ACU89286.1"/>
    <property type="molecule type" value="Genomic_DNA"/>
</dbReference>
<evidence type="ECO:0000259" key="1">
    <source>
        <dbReference type="Pfam" id="PF01814"/>
    </source>
</evidence>
<dbReference type="eggNOG" id="COG5592">
    <property type="taxonomic scope" value="Bacteria"/>
</dbReference>
<dbReference type="Gene3D" id="1.20.120.520">
    <property type="entry name" value="nmb1532 protein domain like"/>
    <property type="match status" value="1"/>
</dbReference>
<evidence type="ECO:0000313" key="3">
    <source>
        <dbReference type="Proteomes" id="UP000002216"/>
    </source>
</evidence>
<protein>
    <submittedName>
        <fullName evidence="2">Hemerythrin HHE cation binding domain protein</fullName>
    </submittedName>
</protein>
<dbReference type="AlphaFoldDB" id="C7LRE0"/>
<feature type="domain" description="Hemerythrin-like" evidence="1">
    <location>
        <begin position="6"/>
        <end position="118"/>
    </location>
</feature>
<dbReference type="Proteomes" id="UP000002216">
    <property type="component" value="Chromosome"/>
</dbReference>
<dbReference type="STRING" id="525897.Dbac_1182"/>
<reference evidence="2 3" key="1">
    <citation type="journal article" date="2009" name="Stand. Genomic Sci.">
        <title>Complete genome sequence of Desulfomicrobium baculatum type strain (X).</title>
        <authorList>
            <person name="Copeland A."/>
            <person name="Spring S."/>
            <person name="Goker M."/>
            <person name="Schneider S."/>
            <person name="Lapidus A."/>
            <person name="Del Rio T.G."/>
            <person name="Tice H."/>
            <person name="Cheng J.F."/>
            <person name="Chen F."/>
            <person name="Nolan M."/>
            <person name="Bruce D."/>
            <person name="Goodwin L."/>
            <person name="Pitluck S."/>
            <person name="Ivanova N."/>
            <person name="Mavrommatis K."/>
            <person name="Ovchinnikova G."/>
            <person name="Pati A."/>
            <person name="Chen A."/>
            <person name="Palaniappan K."/>
            <person name="Land M."/>
            <person name="Hauser L."/>
            <person name="Chang Y.J."/>
            <person name="Jeffries C.C."/>
            <person name="Meincke L."/>
            <person name="Sims D."/>
            <person name="Brettin T."/>
            <person name="Detter J.C."/>
            <person name="Han C."/>
            <person name="Chain P."/>
            <person name="Bristow J."/>
            <person name="Eisen J.A."/>
            <person name="Markowitz V."/>
            <person name="Hugenholtz P."/>
            <person name="Kyrpides N.C."/>
            <person name="Klenk H.P."/>
            <person name="Lucas S."/>
        </authorList>
    </citation>
    <scope>NUCLEOTIDE SEQUENCE [LARGE SCALE GENOMIC DNA]</scope>
    <source>
        <strain evidence="3">DSM 4028 / VKM B-1378 / X</strain>
    </source>
</reference>
<dbReference type="Pfam" id="PF01814">
    <property type="entry name" value="Hemerythrin"/>
    <property type="match status" value="1"/>
</dbReference>
<sequence>MNEFFQMLKKDHVEIKGILGKLVETKESKKREELFQKLRAELVPHMKAEEITFYPPLMENKDAREDAMEGIEEHHVSDLVLKELEKMPKGEEKWGAKMGVFKELVEHHIKDEESKVFKSAQKALDPEEFQAIMKKFDQEKQKLKKSLK</sequence>
<organism evidence="2 3">
    <name type="scientific">Desulfomicrobium baculatum (strain DSM 4028 / VKM B-1378 / X)</name>
    <name type="common">Desulfovibrio baculatus</name>
    <dbReference type="NCBI Taxonomy" id="525897"/>
    <lineage>
        <taxon>Bacteria</taxon>
        <taxon>Pseudomonadati</taxon>
        <taxon>Thermodesulfobacteriota</taxon>
        <taxon>Desulfovibrionia</taxon>
        <taxon>Desulfovibrionales</taxon>
        <taxon>Desulfomicrobiaceae</taxon>
        <taxon>Desulfomicrobium</taxon>
    </lineage>
</organism>
<dbReference type="HOGENOM" id="CLU_079417_6_1_7"/>
<dbReference type="InterPro" id="IPR012312">
    <property type="entry name" value="Hemerythrin-like"/>
</dbReference>
<proteinExistence type="predicted"/>
<accession>C7LRE0</accession>
<dbReference type="PANTHER" id="PTHR35585:SF1">
    <property type="entry name" value="HHE DOMAIN PROTEIN (AFU_ORTHOLOGUE AFUA_4G00730)"/>
    <property type="match status" value="1"/>
</dbReference>
<keyword evidence="3" id="KW-1185">Reference proteome</keyword>
<dbReference type="RefSeq" id="WP_015773383.1">
    <property type="nucleotide sequence ID" value="NC_013173.1"/>
</dbReference>
<name>C7LRE0_DESBD</name>
<evidence type="ECO:0000313" key="2">
    <source>
        <dbReference type="EMBL" id="ACU89286.1"/>
    </source>
</evidence>
<dbReference type="PANTHER" id="PTHR35585">
    <property type="entry name" value="HHE DOMAIN PROTEIN (AFU_ORTHOLOGUE AFUA_4G00730)"/>
    <property type="match status" value="1"/>
</dbReference>
<dbReference type="KEGG" id="dba:Dbac_1182"/>